<dbReference type="Proteomes" id="UP000255425">
    <property type="component" value="Unassembled WGS sequence"/>
</dbReference>
<dbReference type="AlphaFoldDB" id="A0A380GZG8"/>
<feature type="region of interest" description="Disordered" evidence="1">
    <location>
        <begin position="37"/>
        <end position="57"/>
    </location>
</feature>
<gene>
    <name evidence="2" type="ORF">NCTC11807_00379</name>
</gene>
<sequence length="185" mass="21421">MAYYVINYFYIVDSYTFIRSLLCYDHYIKRDDNQHQTTQFNQTHEKDSSDVSKNSNSPKINIFSSDFDIGYMKSASTNGYHGVYKGMTRQEVEDKYGKSDGKVESLKWKYEKYGDLAVAYEDNEVIQVGVAPKNLTEDKFISTYHEPDNKNSDQLIYDNNKDNGFSVLVNVKNGNFTVIENVNQI</sequence>
<evidence type="ECO:0000313" key="2">
    <source>
        <dbReference type="EMBL" id="SUM67982.1"/>
    </source>
</evidence>
<keyword evidence="3" id="KW-1185">Reference proteome</keyword>
<evidence type="ECO:0000313" key="3">
    <source>
        <dbReference type="Proteomes" id="UP000255425"/>
    </source>
</evidence>
<dbReference type="EMBL" id="UHDZ01000001">
    <property type="protein sequence ID" value="SUM67982.1"/>
    <property type="molecule type" value="Genomic_DNA"/>
</dbReference>
<protein>
    <submittedName>
        <fullName evidence="2">Uncharacterized protein</fullName>
    </submittedName>
</protein>
<reference evidence="2 3" key="1">
    <citation type="submission" date="2018-06" db="EMBL/GenBank/DDBJ databases">
        <authorList>
            <consortium name="Pathogen Informatics"/>
            <person name="Doyle S."/>
        </authorList>
    </citation>
    <scope>NUCLEOTIDE SEQUENCE [LARGE SCALE GENOMIC DNA]</scope>
    <source>
        <strain evidence="2 3">NCTC11807</strain>
    </source>
</reference>
<name>A0A380GZG8_9STAP</name>
<proteinExistence type="predicted"/>
<accession>A0A380GZG8</accession>
<organism evidence="2 3">
    <name type="scientific">Staphylococcus saccharolyticus</name>
    <dbReference type="NCBI Taxonomy" id="33028"/>
    <lineage>
        <taxon>Bacteria</taxon>
        <taxon>Bacillati</taxon>
        <taxon>Bacillota</taxon>
        <taxon>Bacilli</taxon>
        <taxon>Bacillales</taxon>
        <taxon>Staphylococcaceae</taxon>
        <taxon>Staphylococcus</taxon>
    </lineage>
</organism>
<evidence type="ECO:0000256" key="1">
    <source>
        <dbReference type="SAM" id="MobiDB-lite"/>
    </source>
</evidence>